<reference evidence="3" key="2">
    <citation type="journal article" date="2008" name="Nucleic Acids Res.">
        <title>The rice annotation project database (RAP-DB): 2008 update.</title>
        <authorList>
            <consortium name="The rice annotation project (RAP)"/>
        </authorList>
    </citation>
    <scope>GENOME REANNOTATION</scope>
    <source>
        <strain evidence="3">cv. Nipponbare</strain>
    </source>
</reference>
<dbReference type="AlphaFoldDB" id="A0A0P0VQC4"/>
<feature type="region of interest" description="Disordered" evidence="1">
    <location>
        <begin position="48"/>
        <end position="84"/>
    </location>
</feature>
<evidence type="ECO:0000313" key="3">
    <source>
        <dbReference type="Proteomes" id="UP000000763"/>
    </source>
</evidence>
<evidence type="ECO:0000313" key="2">
    <source>
        <dbReference type="EMBL" id="BAD19205.1"/>
    </source>
</evidence>
<protein>
    <submittedName>
        <fullName evidence="2">Uncharacterized protein</fullName>
    </submittedName>
</protein>
<reference evidence="3" key="1">
    <citation type="journal article" date="2005" name="Nature">
        <title>The map-based sequence of the rice genome.</title>
        <authorList>
            <consortium name="International rice genome sequencing project (IRGSP)"/>
            <person name="Matsumoto T."/>
            <person name="Wu J."/>
            <person name="Kanamori H."/>
            <person name="Katayose Y."/>
            <person name="Fujisawa M."/>
            <person name="Namiki N."/>
            <person name="Mizuno H."/>
            <person name="Yamamoto K."/>
            <person name="Antonio B.A."/>
            <person name="Baba T."/>
            <person name="Sakata K."/>
            <person name="Nagamura Y."/>
            <person name="Aoki H."/>
            <person name="Arikawa K."/>
            <person name="Arita K."/>
            <person name="Bito T."/>
            <person name="Chiden Y."/>
            <person name="Fujitsuka N."/>
            <person name="Fukunaka R."/>
            <person name="Hamada M."/>
            <person name="Harada C."/>
            <person name="Hayashi A."/>
            <person name="Hijishita S."/>
            <person name="Honda M."/>
            <person name="Hosokawa S."/>
            <person name="Ichikawa Y."/>
            <person name="Idonuma A."/>
            <person name="Iijima M."/>
            <person name="Ikeda M."/>
            <person name="Ikeno M."/>
            <person name="Ito K."/>
            <person name="Ito S."/>
            <person name="Ito T."/>
            <person name="Ito Y."/>
            <person name="Ito Y."/>
            <person name="Iwabuchi A."/>
            <person name="Kamiya K."/>
            <person name="Karasawa W."/>
            <person name="Kurita K."/>
            <person name="Katagiri S."/>
            <person name="Kikuta A."/>
            <person name="Kobayashi H."/>
            <person name="Kobayashi N."/>
            <person name="Machita K."/>
            <person name="Maehara T."/>
            <person name="Masukawa M."/>
            <person name="Mizubayashi T."/>
            <person name="Mukai Y."/>
            <person name="Nagasaki H."/>
            <person name="Nagata Y."/>
            <person name="Naito S."/>
            <person name="Nakashima M."/>
            <person name="Nakama Y."/>
            <person name="Nakamichi Y."/>
            <person name="Nakamura M."/>
            <person name="Meguro A."/>
            <person name="Negishi M."/>
            <person name="Ohta I."/>
            <person name="Ohta T."/>
            <person name="Okamoto M."/>
            <person name="Ono N."/>
            <person name="Saji S."/>
            <person name="Sakaguchi M."/>
            <person name="Sakai K."/>
            <person name="Shibata M."/>
            <person name="Shimokawa T."/>
            <person name="Song J."/>
            <person name="Takazaki Y."/>
            <person name="Terasawa K."/>
            <person name="Tsugane M."/>
            <person name="Tsuji K."/>
            <person name="Ueda S."/>
            <person name="Waki K."/>
            <person name="Yamagata H."/>
            <person name="Yamamoto M."/>
            <person name="Yamamoto S."/>
            <person name="Yamane H."/>
            <person name="Yoshiki S."/>
            <person name="Yoshihara R."/>
            <person name="Yukawa K."/>
            <person name="Zhong H."/>
            <person name="Yano M."/>
            <person name="Yuan Q."/>
            <person name="Ouyang S."/>
            <person name="Liu J."/>
            <person name="Jones K.M."/>
            <person name="Gansberger K."/>
            <person name="Moffat K."/>
            <person name="Hill J."/>
            <person name="Bera J."/>
            <person name="Fadrosh D."/>
            <person name="Jin S."/>
            <person name="Johri S."/>
            <person name="Kim M."/>
            <person name="Overton L."/>
            <person name="Reardon M."/>
            <person name="Tsitrin T."/>
            <person name="Vuong H."/>
            <person name="Weaver B."/>
            <person name="Ciecko A."/>
            <person name="Tallon L."/>
            <person name="Jackson J."/>
            <person name="Pai G."/>
            <person name="Aken S.V."/>
            <person name="Utterback T."/>
            <person name="Reidmuller S."/>
            <person name="Feldblyum T."/>
            <person name="Hsiao J."/>
            <person name="Zismann V."/>
            <person name="Iobst S."/>
            <person name="de Vazeille A.R."/>
            <person name="Buell C.R."/>
            <person name="Ying K."/>
            <person name="Li Y."/>
            <person name="Lu T."/>
            <person name="Huang Y."/>
            <person name="Zhao Q."/>
            <person name="Feng Q."/>
            <person name="Zhang L."/>
            <person name="Zhu J."/>
            <person name="Weng Q."/>
            <person name="Mu J."/>
            <person name="Lu Y."/>
            <person name="Fan D."/>
            <person name="Liu Y."/>
            <person name="Guan J."/>
            <person name="Zhang Y."/>
            <person name="Yu S."/>
            <person name="Liu X."/>
            <person name="Zhang Y."/>
            <person name="Hong G."/>
            <person name="Han B."/>
            <person name="Choisne N."/>
            <person name="Demange N."/>
            <person name="Orjeda G."/>
            <person name="Samain S."/>
            <person name="Cattolico L."/>
            <person name="Pelletier E."/>
            <person name="Couloux A."/>
            <person name="Segurens B."/>
            <person name="Wincker P."/>
            <person name="D'Hont A."/>
            <person name="Scarpelli C."/>
            <person name="Weissenbach J."/>
            <person name="Salanoubat M."/>
            <person name="Quetier F."/>
            <person name="Yu Y."/>
            <person name="Kim H.R."/>
            <person name="Rambo T."/>
            <person name="Currie J."/>
            <person name="Collura K."/>
            <person name="Luo M."/>
            <person name="Yang T."/>
            <person name="Ammiraju J.S.S."/>
            <person name="Engler F."/>
            <person name="Soderlund C."/>
            <person name="Wing R.A."/>
            <person name="Palmer L.E."/>
            <person name="de la Bastide M."/>
            <person name="Spiegel L."/>
            <person name="Nascimento L."/>
            <person name="Zutavern T."/>
            <person name="O'Shaughnessy A."/>
            <person name="Dike S."/>
            <person name="Dedhia N."/>
            <person name="Preston R."/>
            <person name="Balija V."/>
            <person name="McCombie W.R."/>
            <person name="Chow T."/>
            <person name="Chen H."/>
            <person name="Chung M."/>
            <person name="Chen C."/>
            <person name="Shaw J."/>
            <person name="Wu H."/>
            <person name="Hsiao K."/>
            <person name="Chao Y."/>
            <person name="Chu M."/>
            <person name="Cheng C."/>
            <person name="Hour A."/>
            <person name="Lee P."/>
            <person name="Lin S."/>
            <person name="Lin Y."/>
            <person name="Liou J."/>
            <person name="Liu S."/>
            <person name="Hsing Y."/>
            <person name="Raghuvanshi S."/>
            <person name="Mohanty A."/>
            <person name="Bharti A.K."/>
            <person name="Gaur A."/>
            <person name="Gupta V."/>
            <person name="Kumar D."/>
            <person name="Ravi V."/>
            <person name="Vij S."/>
            <person name="Kapur A."/>
            <person name="Khurana P."/>
            <person name="Khurana P."/>
            <person name="Khurana J.P."/>
            <person name="Tyagi A.K."/>
            <person name="Gaikwad K."/>
            <person name="Singh A."/>
            <person name="Dalal V."/>
            <person name="Srivastava S."/>
            <person name="Dixit A."/>
            <person name="Pal A.K."/>
            <person name="Ghazi I.A."/>
            <person name="Yadav M."/>
            <person name="Pandit A."/>
            <person name="Bhargava A."/>
            <person name="Sureshbabu K."/>
            <person name="Batra K."/>
            <person name="Sharma T.R."/>
            <person name="Mohapatra T."/>
            <person name="Singh N.K."/>
            <person name="Messing J."/>
            <person name="Nelson A.B."/>
            <person name="Fuks G."/>
            <person name="Kavchok S."/>
            <person name="Keizer G."/>
            <person name="Linton E."/>
            <person name="Llaca V."/>
            <person name="Song R."/>
            <person name="Tanyolac B."/>
            <person name="Young S."/>
            <person name="Ho-Il K."/>
            <person name="Hahn J.H."/>
            <person name="Sangsakoo G."/>
            <person name="Vanavichit A."/>
            <person name="de Mattos Luiz.A.T."/>
            <person name="Zimmer P.D."/>
            <person name="Malone G."/>
            <person name="Dellagostin O."/>
            <person name="de Oliveira A.C."/>
            <person name="Bevan M."/>
            <person name="Bancroft I."/>
            <person name="Minx P."/>
            <person name="Cordum H."/>
            <person name="Wilson R."/>
            <person name="Cheng Z."/>
            <person name="Jin W."/>
            <person name="Jiang J."/>
            <person name="Leong S.A."/>
            <person name="Iwama H."/>
            <person name="Gojobori T."/>
            <person name="Itoh T."/>
            <person name="Niimura Y."/>
            <person name="Fujii Y."/>
            <person name="Habara T."/>
            <person name="Sakai H."/>
            <person name="Sato Y."/>
            <person name="Wilson G."/>
            <person name="Kumar K."/>
            <person name="McCouch S."/>
            <person name="Juretic N."/>
            <person name="Hoen D."/>
            <person name="Wright S."/>
            <person name="Bruskiewich R."/>
            <person name="Bureau T."/>
            <person name="Miyao A."/>
            <person name="Hirochika H."/>
            <person name="Nishikawa T."/>
            <person name="Kadowaki K."/>
            <person name="Sugiura M."/>
            <person name="Burr B."/>
            <person name="Sasaki T."/>
        </authorList>
    </citation>
    <scope>NUCLEOTIDE SEQUENCE [LARGE SCALE GENOMIC DNA]</scope>
    <source>
        <strain evidence="3">cv. Nipponbare</strain>
    </source>
</reference>
<organism evidence="2 3">
    <name type="scientific">Oryza sativa subsp. japonica</name>
    <name type="common">Rice</name>
    <dbReference type="NCBI Taxonomy" id="39947"/>
    <lineage>
        <taxon>Eukaryota</taxon>
        <taxon>Viridiplantae</taxon>
        <taxon>Streptophyta</taxon>
        <taxon>Embryophyta</taxon>
        <taxon>Tracheophyta</taxon>
        <taxon>Spermatophyta</taxon>
        <taxon>Magnoliopsida</taxon>
        <taxon>Liliopsida</taxon>
        <taxon>Poales</taxon>
        <taxon>Poaceae</taxon>
        <taxon>BOP clade</taxon>
        <taxon>Oryzoideae</taxon>
        <taxon>Oryzeae</taxon>
        <taxon>Oryzinae</taxon>
        <taxon>Oryza</taxon>
        <taxon>Oryza sativa</taxon>
    </lineage>
</organism>
<sequence length="115" mass="12470">MRDKEPIQPSIGWSNPSSAVRSCRLRPSAEPLLSGELDGASTLEASGCHSGRVARNAAPNLRTGNDDRDADVEQSGEHCGRSQKCRDIHTRKGETKEAAQSRDATCLYSTTRCLK</sequence>
<gene>
    <name evidence="2" type="primary">OJ1316_E06.9</name>
</gene>
<evidence type="ECO:0000256" key="1">
    <source>
        <dbReference type="SAM" id="MobiDB-lite"/>
    </source>
</evidence>
<feature type="region of interest" description="Disordered" evidence="1">
    <location>
        <begin position="1"/>
        <end position="22"/>
    </location>
</feature>
<feature type="compositionally biased region" description="Basic and acidic residues" evidence="1">
    <location>
        <begin position="75"/>
        <end position="84"/>
    </location>
</feature>
<proteinExistence type="predicted"/>
<accession>A0A0P0VQC4</accession>
<name>A0A0P0VQC4_ORYSJ</name>
<dbReference type="Proteomes" id="UP000000763">
    <property type="component" value="Chromosome 2"/>
</dbReference>
<feature type="compositionally biased region" description="Polar residues" evidence="1">
    <location>
        <begin position="11"/>
        <end position="20"/>
    </location>
</feature>
<dbReference type="EMBL" id="AP004057">
    <property type="protein sequence ID" value="BAD19205.1"/>
    <property type="molecule type" value="Genomic_DNA"/>
</dbReference>